<keyword evidence="1" id="KW-0732">Signal</keyword>
<sequence>MSRRILIAILLSPFILTFSNPLSFPTPSSIPKSSSSKSSSKLSRRTILPYLLSPFLLPLSSSAANVVDTRFDPLSYLDPSTLNSQGGSQAQPVGVGTMSSRARPVTGVKVIEGSLYSSWEDNGKSKKNPNQITCEVELGTGTSLVGFSSPWTLKRGMFYDVETRGESGDGSYLQVGKSPPSEDVEIGRWIFSTVTAQSGRFGANGGATLKSIQPVKTVQNSEGDTFKDVVFYFDTLSPSMRELPRRVRVRCSWPPRKGECCMLVLQGGVGESYKKSVKPIEEEMMESFRVKEVSSKLKNRKVKDDFGESKTGFTSENDYKDA</sequence>
<evidence type="ECO:0000313" key="2">
    <source>
        <dbReference type="EMBL" id="GMH66415.1"/>
    </source>
</evidence>
<comment type="caution">
    <text evidence="2">The sequence shown here is derived from an EMBL/GenBank/DDBJ whole genome shotgun (WGS) entry which is preliminary data.</text>
</comment>
<keyword evidence="3" id="KW-1185">Reference proteome</keyword>
<gene>
    <name evidence="2" type="ORF">TrST_g3000</name>
</gene>
<evidence type="ECO:0000313" key="3">
    <source>
        <dbReference type="Proteomes" id="UP001165085"/>
    </source>
</evidence>
<reference evidence="3" key="1">
    <citation type="journal article" date="2023" name="Commun. Biol.">
        <title>Genome analysis of Parmales, the sister group of diatoms, reveals the evolutionary specialization of diatoms from phago-mixotrophs to photoautotrophs.</title>
        <authorList>
            <person name="Ban H."/>
            <person name="Sato S."/>
            <person name="Yoshikawa S."/>
            <person name="Yamada K."/>
            <person name="Nakamura Y."/>
            <person name="Ichinomiya M."/>
            <person name="Sato N."/>
            <person name="Blanc-Mathieu R."/>
            <person name="Endo H."/>
            <person name="Kuwata A."/>
            <person name="Ogata H."/>
        </authorList>
    </citation>
    <scope>NUCLEOTIDE SEQUENCE [LARGE SCALE GENOMIC DNA]</scope>
    <source>
        <strain evidence="3">NIES 3701</strain>
    </source>
</reference>
<dbReference type="Proteomes" id="UP001165085">
    <property type="component" value="Unassembled WGS sequence"/>
</dbReference>
<feature type="signal peptide" evidence="1">
    <location>
        <begin position="1"/>
        <end position="19"/>
    </location>
</feature>
<protein>
    <submittedName>
        <fullName evidence="2">Uncharacterized protein</fullName>
    </submittedName>
</protein>
<proteinExistence type="predicted"/>
<dbReference type="EMBL" id="BRXY01000108">
    <property type="protein sequence ID" value="GMH66415.1"/>
    <property type="molecule type" value="Genomic_DNA"/>
</dbReference>
<organism evidence="2 3">
    <name type="scientific">Triparma strigata</name>
    <dbReference type="NCBI Taxonomy" id="1606541"/>
    <lineage>
        <taxon>Eukaryota</taxon>
        <taxon>Sar</taxon>
        <taxon>Stramenopiles</taxon>
        <taxon>Ochrophyta</taxon>
        <taxon>Bolidophyceae</taxon>
        <taxon>Parmales</taxon>
        <taxon>Triparmaceae</taxon>
        <taxon>Triparma</taxon>
    </lineage>
</organism>
<name>A0A9W7AER1_9STRA</name>
<evidence type="ECO:0000256" key="1">
    <source>
        <dbReference type="SAM" id="SignalP"/>
    </source>
</evidence>
<dbReference type="AlphaFoldDB" id="A0A9W7AER1"/>
<feature type="chain" id="PRO_5040918169" evidence="1">
    <location>
        <begin position="20"/>
        <end position="322"/>
    </location>
</feature>
<dbReference type="OrthoDB" id="196024at2759"/>
<accession>A0A9W7AER1</accession>